<dbReference type="EnsemblFungi" id="EJT73144">
    <property type="protein sequence ID" value="EJT73144"/>
    <property type="gene ID" value="GGTG_09993"/>
</dbReference>
<accession>J3P909</accession>
<protein>
    <submittedName>
        <fullName evidence="1 2">Uncharacterized protein</fullName>
    </submittedName>
</protein>
<dbReference type="OrthoDB" id="2157530at2759"/>
<dbReference type="HOGENOM" id="CLU_425799_0_0_1"/>
<dbReference type="EMBL" id="GL385399">
    <property type="protein sequence ID" value="EJT73144.1"/>
    <property type="molecule type" value="Genomic_DNA"/>
</dbReference>
<organism evidence="1">
    <name type="scientific">Gaeumannomyces tritici (strain R3-111a-1)</name>
    <name type="common">Wheat and barley take-all root rot fungus</name>
    <name type="synonym">Gaeumannomyces graminis var. tritici</name>
    <dbReference type="NCBI Taxonomy" id="644352"/>
    <lineage>
        <taxon>Eukaryota</taxon>
        <taxon>Fungi</taxon>
        <taxon>Dikarya</taxon>
        <taxon>Ascomycota</taxon>
        <taxon>Pezizomycotina</taxon>
        <taxon>Sordariomycetes</taxon>
        <taxon>Sordariomycetidae</taxon>
        <taxon>Magnaporthales</taxon>
        <taxon>Magnaporthaceae</taxon>
        <taxon>Gaeumannomyces</taxon>
    </lineage>
</organism>
<evidence type="ECO:0000313" key="1">
    <source>
        <dbReference type="EMBL" id="EJT73144.1"/>
    </source>
</evidence>
<reference evidence="3" key="1">
    <citation type="submission" date="2010-07" db="EMBL/GenBank/DDBJ databases">
        <title>The genome sequence of Gaeumannomyces graminis var. tritici strain R3-111a-1.</title>
        <authorList>
            <consortium name="The Broad Institute Genome Sequencing Platform"/>
            <person name="Ma L.-J."/>
            <person name="Dead R."/>
            <person name="Young S."/>
            <person name="Zeng Q."/>
            <person name="Koehrsen M."/>
            <person name="Alvarado L."/>
            <person name="Berlin A."/>
            <person name="Chapman S.B."/>
            <person name="Chen Z."/>
            <person name="Freedman E."/>
            <person name="Gellesch M."/>
            <person name="Goldberg J."/>
            <person name="Griggs A."/>
            <person name="Gujja S."/>
            <person name="Heilman E.R."/>
            <person name="Heiman D."/>
            <person name="Hepburn T."/>
            <person name="Howarth C."/>
            <person name="Jen D."/>
            <person name="Larson L."/>
            <person name="Mehta T."/>
            <person name="Neiman D."/>
            <person name="Pearson M."/>
            <person name="Roberts A."/>
            <person name="Saif S."/>
            <person name="Shea T."/>
            <person name="Shenoy N."/>
            <person name="Sisk P."/>
            <person name="Stolte C."/>
            <person name="Sykes S."/>
            <person name="Walk T."/>
            <person name="White J."/>
            <person name="Yandava C."/>
            <person name="Haas B."/>
            <person name="Nusbaum C."/>
            <person name="Birren B."/>
        </authorList>
    </citation>
    <scope>NUCLEOTIDE SEQUENCE [LARGE SCALE GENOMIC DNA]</scope>
    <source>
        <strain evidence="3">R3-111a-1</strain>
    </source>
</reference>
<dbReference type="PANTHER" id="PTHR24148:SF64">
    <property type="entry name" value="HETEROKARYON INCOMPATIBILITY DOMAIN-CONTAINING PROTEIN"/>
    <property type="match status" value="1"/>
</dbReference>
<reference evidence="1" key="2">
    <citation type="submission" date="2010-07" db="EMBL/GenBank/DDBJ databases">
        <authorList>
            <consortium name="The Broad Institute Genome Sequencing Platform"/>
            <consortium name="Broad Institute Genome Sequencing Center for Infectious Disease"/>
            <person name="Ma L.-J."/>
            <person name="Dead R."/>
            <person name="Young S."/>
            <person name="Zeng Q."/>
            <person name="Koehrsen M."/>
            <person name="Alvarado L."/>
            <person name="Berlin A."/>
            <person name="Chapman S.B."/>
            <person name="Chen Z."/>
            <person name="Freedman E."/>
            <person name="Gellesch M."/>
            <person name="Goldberg J."/>
            <person name="Griggs A."/>
            <person name="Gujja S."/>
            <person name="Heilman E.R."/>
            <person name="Heiman D."/>
            <person name="Hepburn T."/>
            <person name="Howarth C."/>
            <person name="Jen D."/>
            <person name="Larson L."/>
            <person name="Mehta T."/>
            <person name="Neiman D."/>
            <person name="Pearson M."/>
            <person name="Roberts A."/>
            <person name="Saif S."/>
            <person name="Shea T."/>
            <person name="Shenoy N."/>
            <person name="Sisk P."/>
            <person name="Stolte C."/>
            <person name="Sykes S."/>
            <person name="Walk T."/>
            <person name="White J."/>
            <person name="Yandava C."/>
            <person name="Haas B."/>
            <person name="Nusbaum C."/>
            <person name="Birren B."/>
        </authorList>
    </citation>
    <scope>NUCLEOTIDE SEQUENCE</scope>
    <source>
        <strain evidence="1">R3-111a-1</strain>
    </source>
</reference>
<dbReference type="RefSeq" id="XP_009226118.1">
    <property type="nucleotide sequence ID" value="XM_009227854.1"/>
</dbReference>
<reference evidence="2" key="5">
    <citation type="submission" date="2018-04" db="UniProtKB">
        <authorList>
            <consortium name="EnsemblFungi"/>
        </authorList>
    </citation>
    <scope>IDENTIFICATION</scope>
    <source>
        <strain evidence="2">R3-111a-1</strain>
    </source>
</reference>
<dbReference type="GeneID" id="20350451"/>
<dbReference type="VEuPathDB" id="FungiDB:GGTG_09993"/>
<sequence>MTDIYPRAELVLAWTGPDKDDILALLFQSIDMINRAVDANEGVLPKTGQEAVAMLRTCNALMLSRETGPDALNRKAGSGLLNPEVGSREWLVKPFWGAVCDFLRLPNWRRVWIYQEIIPAQKVVVCSSSMTCPAEPIASAIQLLRLVHDHIRQNYFDLDNNLSAMTKLIPSDFRSLSGCHGIFSQYQARKLDPESHSTLTDCELMFGFGCEATDPRDHVFGVLSMCTLDLQPDYAKSFSEVQIEFTAALFRSKDRSFRAGEETHGTTLLELLLYGATPKIAAIQGAPSWAPFPRCERNPSPYTERGTNTVFRHAEILENPSVDGRALCLQGTQLGVIHCLYDLNKEQHSSEISQERLRAVLRSKLLQRPIEIYTLQTMARLLSTGFRGASGYEDLYMFYALALLTNVAGVEGDGTFHDHVLSIRGALASLGLGLDPESFFESFCRMFGTSKYCQKDSRIRATLEDIWYHSNTERGYLDHNRSLERHMCLRPPPRGFELAEMDGGEFGNRQILASKDAQVSDSICAFHGSARLRESACSWRGKLSIPDENNSSGEDISQLLPLPREKLSDKRGLGHLLAALSLEVLPMSPPETVQERGRRWTLGDKHNNGAGSSKRAVSIHVEQHLSPIATVLERCAIDGATPG</sequence>
<dbReference type="PANTHER" id="PTHR24148">
    <property type="entry name" value="ANKYRIN REPEAT DOMAIN-CONTAINING PROTEIN 39 HOMOLOG-RELATED"/>
    <property type="match status" value="1"/>
</dbReference>
<evidence type="ECO:0000313" key="3">
    <source>
        <dbReference type="Proteomes" id="UP000006039"/>
    </source>
</evidence>
<reference evidence="1" key="3">
    <citation type="submission" date="2010-09" db="EMBL/GenBank/DDBJ databases">
        <title>Annotation of Gaeumannomyces graminis var. tritici R3-111a-1.</title>
        <authorList>
            <consortium name="The Broad Institute Genome Sequencing Platform"/>
            <person name="Ma L.-J."/>
            <person name="Dead R."/>
            <person name="Young S.K."/>
            <person name="Zeng Q."/>
            <person name="Gargeya S."/>
            <person name="Fitzgerald M."/>
            <person name="Haas B."/>
            <person name="Abouelleil A."/>
            <person name="Alvarado L."/>
            <person name="Arachchi H.M."/>
            <person name="Berlin A."/>
            <person name="Brown A."/>
            <person name="Chapman S.B."/>
            <person name="Chen Z."/>
            <person name="Dunbar C."/>
            <person name="Freedman E."/>
            <person name="Gearin G."/>
            <person name="Gellesch M."/>
            <person name="Goldberg J."/>
            <person name="Griggs A."/>
            <person name="Gujja S."/>
            <person name="Heiman D."/>
            <person name="Howarth C."/>
            <person name="Larson L."/>
            <person name="Lui A."/>
            <person name="MacDonald P.J.P."/>
            <person name="Mehta T."/>
            <person name="Montmayeur A."/>
            <person name="Murphy C."/>
            <person name="Neiman D."/>
            <person name="Pearson M."/>
            <person name="Priest M."/>
            <person name="Roberts A."/>
            <person name="Saif S."/>
            <person name="Shea T."/>
            <person name="Shenoy N."/>
            <person name="Sisk P."/>
            <person name="Stolte C."/>
            <person name="Sykes S."/>
            <person name="Yandava C."/>
            <person name="Wortman J."/>
            <person name="Nusbaum C."/>
            <person name="Birren B."/>
        </authorList>
    </citation>
    <scope>NUCLEOTIDE SEQUENCE</scope>
    <source>
        <strain evidence="1">R3-111a-1</strain>
    </source>
</reference>
<proteinExistence type="predicted"/>
<name>J3P909_GAET3</name>
<dbReference type="Proteomes" id="UP000006039">
    <property type="component" value="Unassembled WGS sequence"/>
</dbReference>
<gene>
    <name evidence="2" type="primary">20350451</name>
    <name evidence="1" type="ORF">GGTG_09993</name>
</gene>
<keyword evidence="3" id="KW-1185">Reference proteome</keyword>
<reference evidence="2" key="4">
    <citation type="journal article" date="2015" name="G3 (Bethesda)">
        <title>Genome sequences of three phytopathogenic species of the Magnaporthaceae family of fungi.</title>
        <authorList>
            <person name="Okagaki L.H."/>
            <person name="Nunes C.C."/>
            <person name="Sailsbery J."/>
            <person name="Clay B."/>
            <person name="Brown D."/>
            <person name="John T."/>
            <person name="Oh Y."/>
            <person name="Young N."/>
            <person name="Fitzgerald M."/>
            <person name="Haas B.J."/>
            <person name="Zeng Q."/>
            <person name="Young S."/>
            <person name="Adiconis X."/>
            <person name="Fan L."/>
            <person name="Levin J.Z."/>
            <person name="Mitchell T.K."/>
            <person name="Okubara P.A."/>
            <person name="Farman M.L."/>
            <person name="Kohn L.M."/>
            <person name="Birren B."/>
            <person name="Ma L.-J."/>
            <person name="Dean R.A."/>
        </authorList>
    </citation>
    <scope>NUCLEOTIDE SEQUENCE</scope>
    <source>
        <strain evidence="2">R3-111a-1</strain>
    </source>
</reference>
<evidence type="ECO:0000313" key="2">
    <source>
        <dbReference type="EnsemblFungi" id="EJT73144"/>
    </source>
</evidence>
<dbReference type="AlphaFoldDB" id="J3P909"/>
<dbReference type="InterPro" id="IPR052895">
    <property type="entry name" value="HetReg/Transcr_Mod"/>
</dbReference>
<dbReference type="STRING" id="644352.J3P909"/>